<evidence type="ECO:0000313" key="6">
    <source>
        <dbReference type="EMBL" id="KAK8028920.1"/>
    </source>
</evidence>
<keyword evidence="7" id="KW-1185">Reference proteome</keyword>
<comment type="similarity">
    <text evidence="5">Belongs to the PTH family.</text>
</comment>
<dbReference type="Pfam" id="PF01195">
    <property type="entry name" value="Pept_tRNA_hydro"/>
    <property type="match status" value="1"/>
</dbReference>
<dbReference type="InterPro" id="IPR018171">
    <property type="entry name" value="Pept_tRNA_hydro_CS"/>
</dbReference>
<evidence type="ECO:0000313" key="7">
    <source>
        <dbReference type="Proteomes" id="UP001396898"/>
    </source>
</evidence>
<comment type="caution">
    <text evidence="6">The sequence shown here is derived from an EMBL/GenBank/DDBJ whole genome shotgun (WGS) entry which is preliminary data.</text>
</comment>
<dbReference type="PROSITE" id="PS01196">
    <property type="entry name" value="PEPT_TRNA_HYDROL_2"/>
    <property type="match status" value="1"/>
</dbReference>
<evidence type="ECO:0000256" key="5">
    <source>
        <dbReference type="ARBA" id="ARBA00038063"/>
    </source>
</evidence>
<sequence>MLSDGLENGEDETVSVFIVSLGNPPPHDQSRHSAGHILLKALQSHLGFPAFRRSKPFANGLVSEGKVADHVNIMLWQCPSPMNGSGEAVAKAYRQFVSSSAAAAAQNDGWPTLVVLHDEMELAPGQLKLGPGAASAKGHNGLKSVQQSLRSTGLEGRLAAQNGRFLKVGYGIGRPAGSTRRKDEVAAFVLGPLPEGEVERLGGCAEELMDLLEEEITK</sequence>
<dbReference type="SUPFAM" id="SSF53178">
    <property type="entry name" value="Peptidyl-tRNA hydrolase-like"/>
    <property type="match status" value="1"/>
</dbReference>
<gene>
    <name evidence="6" type="ORF">PG991_005976</name>
</gene>
<evidence type="ECO:0000256" key="4">
    <source>
        <dbReference type="ARBA" id="ARBA00022884"/>
    </source>
</evidence>
<dbReference type="InterPro" id="IPR036416">
    <property type="entry name" value="Pept_tRNA_hydro_sf"/>
</dbReference>
<dbReference type="EC" id="3.1.1.29" evidence="1"/>
<evidence type="ECO:0000256" key="1">
    <source>
        <dbReference type="ARBA" id="ARBA00013260"/>
    </source>
</evidence>
<keyword evidence="4" id="KW-0694">RNA-binding</keyword>
<evidence type="ECO:0000256" key="2">
    <source>
        <dbReference type="ARBA" id="ARBA00022555"/>
    </source>
</evidence>
<reference evidence="6 7" key="1">
    <citation type="submission" date="2023-01" db="EMBL/GenBank/DDBJ databases">
        <title>Analysis of 21 Apiospora genomes using comparative genomics revels a genus with tremendous synthesis potential of carbohydrate active enzymes and secondary metabolites.</title>
        <authorList>
            <person name="Sorensen T."/>
        </authorList>
    </citation>
    <scope>NUCLEOTIDE SEQUENCE [LARGE SCALE GENOMIC DNA]</scope>
    <source>
        <strain evidence="6 7">CBS 20057</strain>
    </source>
</reference>
<protein>
    <recommendedName>
        <fullName evidence="1">peptidyl-tRNA hydrolase</fullName>
        <ecNumber evidence="1">3.1.1.29</ecNumber>
    </recommendedName>
</protein>
<dbReference type="EMBL" id="JAQQWI010000007">
    <property type="protein sequence ID" value="KAK8028920.1"/>
    <property type="molecule type" value="Genomic_DNA"/>
</dbReference>
<dbReference type="Gene3D" id="3.40.50.1470">
    <property type="entry name" value="Peptidyl-tRNA hydrolase"/>
    <property type="match status" value="1"/>
</dbReference>
<accession>A0ABR1SBZ8</accession>
<organism evidence="6 7">
    <name type="scientific">Apiospora marii</name>
    <dbReference type="NCBI Taxonomy" id="335849"/>
    <lineage>
        <taxon>Eukaryota</taxon>
        <taxon>Fungi</taxon>
        <taxon>Dikarya</taxon>
        <taxon>Ascomycota</taxon>
        <taxon>Pezizomycotina</taxon>
        <taxon>Sordariomycetes</taxon>
        <taxon>Xylariomycetidae</taxon>
        <taxon>Amphisphaeriales</taxon>
        <taxon>Apiosporaceae</taxon>
        <taxon>Apiospora</taxon>
    </lineage>
</organism>
<proteinExistence type="inferred from homology"/>
<dbReference type="InterPro" id="IPR001328">
    <property type="entry name" value="Pept_tRNA_hydro"/>
</dbReference>
<keyword evidence="2" id="KW-0820">tRNA-binding</keyword>
<evidence type="ECO:0000256" key="3">
    <source>
        <dbReference type="ARBA" id="ARBA00022801"/>
    </source>
</evidence>
<dbReference type="PANTHER" id="PTHR17224:SF1">
    <property type="entry name" value="PEPTIDYL-TRNA HYDROLASE"/>
    <property type="match status" value="1"/>
</dbReference>
<keyword evidence="3 6" id="KW-0378">Hydrolase</keyword>
<dbReference type="GO" id="GO:0016787">
    <property type="term" value="F:hydrolase activity"/>
    <property type="evidence" value="ECO:0007669"/>
    <property type="project" value="UniProtKB-KW"/>
</dbReference>
<dbReference type="PANTHER" id="PTHR17224">
    <property type="entry name" value="PEPTIDYL-TRNA HYDROLASE"/>
    <property type="match status" value="1"/>
</dbReference>
<dbReference type="Proteomes" id="UP001396898">
    <property type="component" value="Unassembled WGS sequence"/>
</dbReference>
<name>A0ABR1SBZ8_9PEZI</name>